<keyword evidence="2" id="KW-1185">Reference proteome</keyword>
<reference evidence="1 2" key="1">
    <citation type="submission" date="2024-06" db="EMBL/GenBank/DDBJ databases">
        <title>The Natural Products Discovery Center: Release of the First 8490 Sequenced Strains for Exploring Actinobacteria Biosynthetic Diversity.</title>
        <authorList>
            <person name="Kalkreuter E."/>
            <person name="Kautsar S.A."/>
            <person name="Yang D."/>
            <person name="Bader C.D."/>
            <person name="Teijaro C.N."/>
            <person name="Fluegel L."/>
            <person name="Davis C.M."/>
            <person name="Simpson J.R."/>
            <person name="Lauterbach L."/>
            <person name="Steele A.D."/>
            <person name="Gui C."/>
            <person name="Meng S."/>
            <person name="Li G."/>
            <person name="Viehrig K."/>
            <person name="Ye F."/>
            <person name="Su P."/>
            <person name="Kiefer A.F."/>
            <person name="Nichols A."/>
            <person name="Cepeda A.J."/>
            <person name="Yan W."/>
            <person name="Fan B."/>
            <person name="Jiang Y."/>
            <person name="Adhikari A."/>
            <person name="Zheng C.-J."/>
            <person name="Schuster L."/>
            <person name="Cowan T.M."/>
            <person name="Smanski M.J."/>
            <person name="Chevrette M.G."/>
            <person name="De Carvalho L.P.S."/>
            <person name="Shen B."/>
        </authorList>
    </citation>
    <scope>NUCLEOTIDE SEQUENCE [LARGE SCALE GENOMIC DNA]</scope>
    <source>
        <strain evidence="1 2">NPDC001166</strain>
    </source>
</reference>
<dbReference type="EMBL" id="JBEPAZ010000110">
    <property type="protein sequence ID" value="MER6434406.1"/>
    <property type="molecule type" value="Genomic_DNA"/>
</dbReference>
<organism evidence="1 2">
    <name type="scientific">Streptomyces sp. 900105245</name>
    <dbReference type="NCBI Taxonomy" id="3154379"/>
    <lineage>
        <taxon>Bacteria</taxon>
        <taxon>Bacillati</taxon>
        <taxon>Actinomycetota</taxon>
        <taxon>Actinomycetes</taxon>
        <taxon>Kitasatosporales</taxon>
        <taxon>Streptomycetaceae</taxon>
        <taxon>Streptomyces</taxon>
    </lineage>
</organism>
<accession>A0ABV1UMG0</accession>
<sequence length="144" mass="15827">MVTWLEMPLRSSGAQPSLRAKYDVGNAVVMLSETTAYVALADPKAANELLQHPDVQRLTANNLKTIQPGGPLSWEALERQAEALNHRGVGRGPVGLGDLISSLTRKARIHECSGCARRRRGLNRIPVWGWWRSQKLTPQPDGSP</sequence>
<name>A0ABV1UMG0_9ACTN</name>
<evidence type="ECO:0000313" key="2">
    <source>
        <dbReference type="Proteomes" id="UP001470023"/>
    </source>
</evidence>
<gene>
    <name evidence="1" type="ORF">ABT272_43275</name>
</gene>
<dbReference type="Proteomes" id="UP001470023">
    <property type="component" value="Unassembled WGS sequence"/>
</dbReference>
<evidence type="ECO:0000313" key="1">
    <source>
        <dbReference type="EMBL" id="MER6434406.1"/>
    </source>
</evidence>
<protein>
    <submittedName>
        <fullName evidence="1">Uncharacterized protein</fullName>
    </submittedName>
</protein>
<proteinExistence type="predicted"/>
<dbReference type="RefSeq" id="WP_143611440.1">
    <property type="nucleotide sequence ID" value="NZ_JBEOZW010000029.1"/>
</dbReference>
<comment type="caution">
    <text evidence="1">The sequence shown here is derived from an EMBL/GenBank/DDBJ whole genome shotgun (WGS) entry which is preliminary data.</text>
</comment>